<feature type="non-terminal residue" evidence="1">
    <location>
        <position position="21"/>
    </location>
</feature>
<reference evidence="1" key="1">
    <citation type="journal article" date="2015" name="Nature">
        <title>Complex archaea that bridge the gap between prokaryotes and eukaryotes.</title>
        <authorList>
            <person name="Spang A."/>
            <person name="Saw J.H."/>
            <person name="Jorgensen S.L."/>
            <person name="Zaremba-Niedzwiedzka K."/>
            <person name="Martijn J."/>
            <person name="Lind A.E."/>
            <person name="van Eijk R."/>
            <person name="Schleper C."/>
            <person name="Guy L."/>
            <person name="Ettema T.J."/>
        </authorList>
    </citation>
    <scope>NUCLEOTIDE SEQUENCE</scope>
</reference>
<dbReference type="AlphaFoldDB" id="A0A0F9IQ71"/>
<name>A0A0F9IQ71_9ZZZZ</name>
<gene>
    <name evidence="1" type="ORF">LCGC14_1629490</name>
</gene>
<dbReference type="EMBL" id="LAZR01013423">
    <property type="protein sequence ID" value="KKM22024.1"/>
    <property type="molecule type" value="Genomic_DNA"/>
</dbReference>
<organism evidence="1">
    <name type="scientific">marine sediment metagenome</name>
    <dbReference type="NCBI Taxonomy" id="412755"/>
    <lineage>
        <taxon>unclassified sequences</taxon>
        <taxon>metagenomes</taxon>
        <taxon>ecological metagenomes</taxon>
    </lineage>
</organism>
<proteinExistence type="predicted"/>
<comment type="caution">
    <text evidence="1">The sequence shown here is derived from an EMBL/GenBank/DDBJ whole genome shotgun (WGS) entry which is preliminary data.</text>
</comment>
<accession>A0A0F9IQ71</accession>
<sequence length="21" mass="2312">MSEKGVAGIDKDFFSVLLNKL</sequence>
<evidence type="ECO:0000313" key="1">
    <source>
        <dbReference type="EMBL" id="KKM22024.1"/>
    </source>
</evidence>
<protein>
    <submittedName>
        <fullName evidence="1">Uncharacterized protein</fullName>
    </submittedName>
</protein>